<gene>
    <name evidence="12" type="primary">Bcdin3d</name>
    <name evidence="12" type="ORF">GTO93_0008831</name>
</gene>
<dbReference type="PROSITE" id="PS51515">
    <property type="entry name" value="BIN3_SAM"/>
    <property type="match status" value="1"/>
</dbReference>
<feature type="domain" description="Bin3-type SAM" evidence="11">
    <location>
        <begin position="39"/>
        <end position="274"/>
    </location>
</feature>
<dbReference type="Proteomes" id="UP001166093">
    <property type="component" value="Unassembled WGS sequence"/>
</dbReference>
<feature type="non-terminal residue" evidence="12">
    <location>
        <position position="1"/>
    </location>
</feature>
<evidence type="ECO:0000256" key="9">
    <source>
        <dbReference type="RuleBase" id="RU367087"/>
    </source>
</evidence>
<reference evidence="12" key="1">
    <citation type="journal article" date="2021" name="Cell">
        <title>Tracing the genetic footprints of vertebrate landing in non-teleost ray-finned fishes.</title>
        <authorList>
            <person name="Bi X."/>
            <person name="Wang K."/>
            <person name="Yang L."/>
            <person name="Pan H."/>
            <person name="Jiang H."/>
            <person name="Wei Q."/>
            <person name="Fang M."/>
            <person name="Yu H."/>
            <person name="Zhu C."/>
            <person name="Cai Y."/>
            <person name="He Y."/>
            <person name="Gan X."/>
            <person name="Zeng H."/>
            <person name="Yu D."/>
            <person name="Zhu Y."/>
            <person name="Jiang H."/>
            <person name="Qiu Q."/>
            <person name="Yang H."/>
            <person name="Zhang Y.E."/>
            <person name="Wang W."/>
            <person name="Zhu M."/>
            <person name="He S."/>
            <person name="Zhang G."/>
        </authorList>
    </citation>
    <scope>NUCLEOTIDE SEQUENCE</scope>
    <source>
        <strain evidence="12">Pddl_001</strain>
    </source>
</reference>
<feature type="non-terminal residue" evidence="12">
    <location>
        <position position="285"/>
    </location>
</feature>
<accession>A0ABS2XU35</accession>
<keyword evidence="4 8" id="KW-0949">S-adenosyl-L-methionine</keyword>
<evidence type="ECO:0000256" key="6">
    <source>
        <dbReference type="ARBA" id="ARBA00044707"/>
    </source>
</evidence>
<dbReference type="InterPro" id="IPR039772">
    <property type="entry name" value="Bin3-like"/>
</dbReference>
<feature type="region of interest" description="Disordered" evidence="10">
    <location>
        <begin position="1"/>
        <end position="20"/>
    </location>
</feature>
<evidence type="ECO:0000313" key="12">
    <source>
        <dbReference type="EMBL" id="MBN3277638.1"/>
    </source>
</evidence>
<comment type="similarity">
    <text evidence="1 9">Belongs to the methyltransferase superfamily.</text>
</comment>
<comment type="catalytic activity">
    <reaction evidence="6">
        <text>a 5'-end 5'-phospho-ribonucleoside-RNA + S-adenosyl-L-methionine = a 5'-end (5'-methylphospho)-ribonucleoside-RNA + S-adenosyl-L-homocysteine</text>
        <dbReference type="Rhea" id="RHEA:58656"/>
        <dbReference type="Rhea" id="RHEA-COMP:15179"/>
        <dbReference type="Rhea" id="RHEA-COMP:15181"/>
        <dbReference type="ChEBI" id="CHEBI:57856"/>
        <dbReference type="ChEBI" id="CHEBI:59789"/>
        <dbReference type="ChEBI" id="CHEBI:138282"/>
        <dbReference type="ChEBI" id="CHEBI:142776"/>
    </reaction>
</comment>
<proteinExistence type="inferred from homology"/>
<dbReference type="GO" id="GO:0008168">
    <property type="term" value="F:methyltransferase activity"/>
    <property type="evidence" value="ECO:0007669"/>
    <property type="project" value="UniProtKB-KW"/>
</dbReference>
<dbReference type="InterPro" id="IPR010675">
    <property type="entry name" value="Bin3_C"/>
</dbReference>
<evidence type="ECO:0000256" key="10">
    <source>
        <dbReference type="SAM" id="MobiDB-lite"/>
    </source>
</evidence>
<dbReference type="Pfam" id="PF06859">
    <property type="entry name" value="Bin3"/>
    <property type="match status" value="1"/>
</dbReference>
<evidence type="ECO:0000259" key="11">
    <source>
        <dbReference type="PROSITE" id="PS51515"/>
    </source>
</evidence>
<evidence type="ECO:0000256" key="7">
    <source>
        <dbReference type="ARBA" id="ARBA00045273"/>
    </source>
</evidence>
<protein>
    <recommendedName>
        <fullName evidence="9">RNA methyltransferase</fullName>
        <ecNumber evidence="9">2.1.1.-</ecNumber>
    </recommendedName>
</protein>
<comment type="catalytic activity">
    <reaction evidence="5">
        <text>a 5'-end 5'-phospho-ribonucleoside-RNA + 2 S-adenosyl-L-methionine = a 5'-end (5'-bismethylphospho)-ribonucleoside-RNA + 2 S-adenosyl-L-homocysteine</text>
        <dbReference type="Rhea" id="RHEA:58640"/>
        <dbReference type="Rhea" id="RHEA-COMP:15179"/>
        <dbReference type="Rhea" id="RHEA-COMP:15182"/>
        <dbReference type="ChEBI" id="CHEBI:57856"/>
        <dbReference type="ChEBI" id="CHEBI:59789"/>
        <dbReference type="ChEBI" id="CHEBI:138282"/>
        <dbReference type="ChEBI" id="CHEBI:142777"/>
    </reaction>
</comment>
<name>A0ABS2XU35_POLSP</name>
<evidence type="ECO:0000256" key="8">
    <source>
        <dbReference type="PROSITE-ProRule" id="PRU00848"/>
    </source>
</evidence>
<evidence type="ECO:0000256" key="3">
    <source>
        <dbReference type="ARBA" id="ARBA00022679"/>
    </source>
</evidence>
<dbReference type="SUPFAM" id="SSF53335">
    <property type="entry name" value="S-adenosyl-L-methionine-dependent methyltransferases"/>
    <property type="match status" value="1"/>
</dbReference>
<dbReference type="EMBL" id="JAAWVQ010072081">
    <property type="protein sequence ID" value="MBN3277638.1"/>
    <property type="molecule type" value="Genomic_DNA"/>
</dbReference>
<evidence type="ECO:0000313" key="13">
    <source>
        <dbReference type="Proteomes" id="UP001166093"/>
    </source>
</evidence>
<sequence>MAVDTGNVNEEGNPEIDSSDPGAALFGNFINYYSFNPPENRLSLIPASLLQELGYSRAADRAPLLLLDVGCNSGDLSIALYRHLLGLEDGSSQPGAGGALGGRKQLHLLGCDLDETLIQRAQEGNPFPETVTFLPLDITDRGAREEVLGSYLARCGRPAFDLCACLAVTMWVHLNHGDQGLLELLSSLAALCHHLLLEAQPWRCYRSAARRLRRAGRTDFEHFKQLHVRGVPGIRGHLESRCGMKLVRSFGHTAWGRSLLLFRRCCPKEEEEPSSKKVKKRTLPA</sequence>
<dbReference type="PANTHER" id="PTHR12315">
    <property type="entry name" value="BICOID-INTERACTING PROTEIN RELATED"/>
    <property type="match status" value="1"/>
</dbReference>
<dbReference type="InterPro" id="IPR024160">
    <property type="entry name" value="BIN3_SAM-bd_dom"/>
</dbReference>
<organism evidence="12 13">
    <name type="scientific">Polyodon spathula</name>
    <name type="common">North American paddlefish</name>
    <name type="synonym">Squalus spathula</name>
    <dbReference type="NCBI Taxonomy" id="7913"/>
    <lineage>
        <taxon>Eukaryota</taxon>
        <taxon>Metazoa</taxon>
        <taxon>Chordata</taxon>
        <taxon>Craniata</taxon>
        <taxon>Vertebrata</taxon>
        <taxon>Euteleostomi</taxon>
        <taxon>Actinopterygii</taxon>
        <taxon>Chondrostei</taxon>
        <taxon>Acipenseriformes</taxon>
        <taxon>Polyodontidae</taxon>
        <taxon>Polyodon</taxon>
    </lineage>
</organism>
<evidence type="ECO:0000256" key="5">
    <source>
        <dbReference type="ARBA" id="ARBA00044650"/>
    </source>
</evidence>
<dbReference type="Gene3D" id="3.40.50.150">
    <property type="entry name" value="Vaccinia Virus protein VP39"/>
    <property type="match status" value="1"/>
</dbReference>
<evidence type="ECO:0000256" key="2">
    <source>
        <dbReference type="ARBA" id="ARBA00022603"/>
    </source>
</evidence>
<comment type="caution">
    <text evidence="12">The sequence shown here is derived from an EMBL/GenBank/DDBJ whole genome shotgun (WGS) entry which is preliminary data.</text>
</comment>
<evidence type="ECO:0000256" key="1">
    <source>
        <dbReference type="ARBA" id="ARBA00008361"/>
    </source>
</evidence>
<keyword evidence="3 9" id="KW-0808">Transferase</keyword>
<feature type="compositionally biased region" description="Polar residues" evidence="10">
    <location>
        <begin position="1"/>
        <end position="10"/>
    </location>
</feature>
<dbReference type="PANTHER" id="PTHR12315:SF1">
    <property type="entry name" value="RNA 5'-MONOPHOSPHATE METHYLTRANSFERASE"/>
    <property type="match status" value="1"/>
</dbReference>
<dbReference type="EC" id="2.1.1.-" evidence="9"/>
<evidence type="ECO:0000256" key="4">
    <source>
        <dbReference type="ARBA" id="ARBA00022691"/>
    </source>
</evidence>
<keyword evidence="13" id="KW-1185">Reference proteome</keyword>
<dbReference type="InterPro" id="IPR029063">
    <property type="entry name" value="SAM-dependent_MTases_sf"/>
</dbReference>
<keyword evidence="2 9" id="KW-0489">Methyltransferase</keyword>
<dbReference type="GO" id="GO:0032259">
    <property type="term" value="P:methylation"/>
    <property type="evidence" value="ECO:0007669"/>
    <property type="project" value="UniProtKB-KW"/>
</dbReference>
<comment type="function">
    <text evidence="7">O-methyltransferase that specifically monomethylates 5'-monophosphate of cytoplasmic histidyl tRNA (tRNA(His)), acting as a capping enzyme by protecting tRNA(His) from cleavage by DICER1. Also able, with less efficiently, to methylate the 5' monophosphate of a subset of pre-miRNAs, acting as a negative regulator of miRNA processing. The 5' monophosphate of pre-miRNAs is recognized by DICER1 and is required for pre-miRNAs processing: methylation at this position reduces the processing of pre-miRNAs by DICER1. Was also reported to mediate dimethylation of pre-miR-145; however dimethylation cannot be reproduced by another group which observes a monomethylation of pre-miR-145.</text>
</comment>